<keyword evidence="3" id="KW-1185">Reference proteome</keyword>
<gene>
    <name evidence="2" type="ORF">NCTC13315_02823</name>
</gene>
<evidence type="ECO:0000256" key="1">
    <source>
        <dbReference type="SAM" id="Phobius"/>
    </source>
</evidence>
<proteinExistence type="predicted"/>
<keyword evidence="1" id="KW-1133">Transmembrane helix</keyword>
<reference evidence="2 3" key="1">
    <citation type="submission" date="2018-06" db="EMBL/GenBank/DDBJ databases">
        <authorList>
            <consortium name="Pathogen Informatics"/>
            <person name="Doyle S."/>
        </authorList>
    </citation>
    <scope>NUCLEOTIDE SEQUENCE [LARGE SCALE GENOMIC DNA]</scope>
    <source>
        <strain evidence="2 3">NCTC13315</strain>
    </source>
</reference>
<dbReference type="AlphaFoldDB" id="A0A378JRU0"/>
<dbReference type="Proteomes" id="UP000254968">
    <property type="component" value="Unassembled WGS sequence"/>
</dbReference>
<evidence type="ECO:0000313" key="3">
    <source>
        <dbReference type="Proteomes" id="UP000254968"/>
    </source>
</evidence>
<feature type="transmembrane region" description="Helical" evidence="1">
    <location>
        <begin position="52"/>
        <end position="69"/>
    </location>
</feature>
<sequence>MNYPSSRSLTHDFIAYQGLTLKELLLTGLIGMGLTCVLMTIVGALLGRAGTAGALGLVLGFFLSVRVFPHKIARHKLGKPAGFLRKKFILQAVRFGLMQSPYLHHQGLWRKDRRLGDSDV</sequence>
<keyword evidence="1" id="KW-0812">Transmembrane</keyword>
<dbReference type="Pfam" id="PF11990">
    <property type="entry name" value="DUF3487"/>
    <property type="match status" value="1"/>
</dbReference>
<protein>
    <submittedName>
        <fullName evidence="2">Conjugative transfer region protein</fullName>
    </submittedName>
</protein>
<dbReference type="OrthoDB" id="5656461at2"/>
<dbReference type="InterPro" id="IPR021877">
    <property type="entry name" value="DUF3487"/>
</dbReference>
<keyword evidence="1" id="KW-0472">Membrane</keyword>
<evidence type="ECO:0000313" key="2">
    <source>
        <dbReference type="EMBL" id="STX55451.1"/>
    </source>
</evidence>
<dbReference type="RefSeq" id="WP_115304106.1">
    <property type="nucleotide sequence ID" value="NZ_CAAAHO010000010.1"/>
</dbReference>
<feature type="transmembrane region" description="Helical" evidence="1">
    <location>
        <begin position="24"/>
        <end position="46"/>
    </location>
</feature>
<name>A0A378JRU0_9GAMM</name>
<dbReference type="EMBL" id="UGNV01000002">
    <property type="protein sequence ID" value="STX55451.1"/>
    <property type="molecule type" value="Genomic_DNA"/>
</dbReference>
<accession>A0A378JRU0</accession>
<organism evidence="2 3">
    <name type="scientific">Legionella beliardensis</name>
    <dbReference type="NCBI Taxonomy" id="91822"/>
    <lineage>
        <taxon>Bacteria</taxon>
        <taxon>Pseudomonadati</taxon>
        <taxon>Pseudomonadota</taxon>
        <taxon>Gammaproteobacteria</taxon>
        <taxon>Legionellales</taxon>
        <taxon>Legionellaceae</taxon>
        <taxon>Legionella</taxon>
    </lineage>
</organism>